<evidence type="ECO:0000256" key="1">
    <source>
        <dbReference type="SAM" id="MobiDB-lite"/>
    </source>
</evidence>
<dbReference type="Proteomes" id="UP000186260">
    <property type="component" value="Chromosome"/>
</dbReference>
<evidence type="ECO:0000313" key="4">
    <source>
        <dbReference type="Proteomes" id="UP000186260"/>
    </source>
</evidence>
<gene>
    <name evidence="3" type="ORF">BVL65_05885</name>
</gene>
<protein>
    <recommendedName>
        <fullName evidence="2">HTH cro/C1-type domain-containing protein</fullName>
    </recommendedName>
</protein>
<organism evidence="3 4">
    <name type="scientific">Gardnerella swidsinskii</name>
    <dbReference type="NCBI Taxonomy" id="2792979"/>
    <lineage>
        <taxon>Bacteria</taxon>
        <taxon>Bacillati</taxon>
        <taxon>Actinomycetota</taxon>
        <taxon>Actinomycetes</taxon>
        <taxon>Bifidobacteriales</taxon>
        <taxon>Bifidobacteriaceae</taxon>
        <taxon>Gardnerella</taxon>
    </lineage>
</organism>
<reference evidence="4" key="1">
    <citation type="submission" date="2017-01" db="EMBL/GenBank/DDBJ databases">
        <title>Gardnerella vaginalis bacteremia associated with severe acute encephalopathy in a young female patient: Case Report and characterization of the isolate.</title>
        <authorList>
            <person name="Tankovic J."/>
            <person name="Timinskas A."/>
            <person name="Zilnyte M."/>
            <person name="Janulaitiene M."/>
            <person name="Zvirbliene A."/>
            <person name="Pleckaityte M."/>
        </authorList>
    </citation>
    <scope>NUCLEOTIDE SEQUENCE [LARGE SCALE GENOMIC DNA]</scope>
    <source>
        <strain evidence="4">GV37</strain>
    </source>
</reference>
<name>A0ABM6GK06_9BIFI</name>
<evidence type="ECO:0000259" key="2">
    <source>
        <dbReference type="PROSITE" id="PS50943"/>
    </source>
</evidence>
<dbReference type="InterPro" id="IPR010982">
    <property type="entry name" value="Lambda_DNA-bd_dom_sf"/>
</dbReference>
<accession>A0ABM6GK06</accession>
<dbReference type="RefSeq" id="WP_076002985.1">
    <property type="nucleotide sequence ID" value="NZ_CP019058.1"/>
</dbReference>
<keyword evidence="4" id="KW-1185">Reference proteome</keyword>
<proteinExistence type="predicted"/>
<feature type="domain" description="HTH cro/C1-type" evidence="2">
    <location>
        <begin position="22"/>
        <end position="76"/>
    </location>
</feature>
<dbReference type="SUPFAM" id="SSF47413">
    <property type="entry name" value="lambda repressor-like DNA-binding domains"/>
    <property type="match status" value="1"/>
</dbReference>
<sequence>MPYMAAGSRKTTVESKALSIAIKRAMAIRGLKTPGLAKASSIPYGTLRKILELNTVADYEQLRKIAIALGVPLSAIVADSEKLVKDPGIVEDYLDSIQQEPKSSATVDSSVSDSSASSASSVPPSADSGSAQSASSASSRSDASSASPSATDDDYISHVADMIAADPSQFALMAHTDPNKFLESTTPRD</sequence>
<evidence type="ECO:0000313" key="3">
    <source>
        <dbReference type="EMBL" id="APW19055.1"/>
    </source>
</evidence>
<dbReference type="EMBL" id="CP019058">
    <property type="protein sequence ID" value="APW19055.1"/>
    <property type="molecule type" value="Genomic_DNA"/>
</dbReference>
<dbReference type="Gene3D" id="1.10.260.40">
    <property type="entry name" value="lambda repressor-like DNA-binding domains"/>
    <property type="match status" value="1"/>
</dbReference>
<dbReference type="CDD" id="cd00093">
    <property type="entry name" value="HTH_XRE"/>
    <property type="match status" value="1"/>
</dbReference>
<feature type="region of interest" description="Disordered" evidence="1">
    <location>
        <begin position="95"/>
        <end position="153"/>
    </location>
</feature>
<feature type="compositionally biased region" description="Low complexity" evidence="1">
    <location>
        <begin position="103"/>
        <end position="150"/>
    </location>
</feature>
<dbReference type="PROSITE" id="PS50943">
    <property type="entry name" value="HTH_CROC1"/>
    <property type="match status" value="1"/>
</dbReference>
<dbReference type="InterPro" id="IPR001387">
    <property type="entry name" value="Cro/C1-type_HTH"/>
</dbReference>